<dbReference type="InterPro" id="IPR003661">
    <property type="entry name" value="HisK_dim/P_dom"/>
</dbReference>
<dbReference type="OrthoDB" id="9768069at2"/>
<dbReference type="InterPro" id="IPR004358">
    <property type="entry name" value="Sig_transdc_His_kin-like_C"/>
</dbReference>
<feature type="domain" description="Histidine kinase" evidence="10">
    <location>
        <begin position="373"/>
        <end position="591"/>
    </location>
</feature>
<dbReference type="InterPro" id="IPR005467">
    <property type="entry name" value="His_kinase_dom"/>
</dbReference>
<keyword evidence="6" id="KW-0418">Kinase</keyword>
<dbReference type="Gene3D" id="1.10.287.130">
    <property type="match status" value="1"/>
</dbReference>
<dbReference type="PRINTS" id="PR00344">
    <property type="entry name" value="BCTRLSENSOR"/>
</dbReference>
<dbReference type="SUPFAM" id="SSF55785">
    <property type="entry name" value="PYP-like sensor domain (PAS domain)"/>
    <property type="match status" value="1"/>
</dbReference>
<dbReference type="InterPro" id="IPR036890">
    <property type="entry name" value="HATPase_C_sf"/>
</dbReference>
<dbReference type="InterPro" id="IPR036097">
    <property type="entry name" value="HisK_dim/P_sf"/>
</dbReference>
<name>A0A6I3XD47_9BURK</name>
<evidence type="ECO:0000256" key="1">
    <source>
        <dbReference type="ARBA" id="ARBA00000085"/>
    </source>
</evidence>
<dbReference type="GO" id="GO:0009927">
    <property type="term" value="F:histidine phosphotransfer kinase activity"/>
    <property type="evidence" value="ECO:0007669"/>
    <property type="project" value="TreeGrafter"/>
</dbReference>
<reference evidence="12 13" key="1">
    <citation type="submission" date="2019-11" db="EMBL/GenBank/DDBJ databases">
        <title>Draft Genome Sequences of Six Type Strains of the Genus Massilia.</title>
        <authorList>
            <person name="Miess H."/>
            <person name="Frediansyah A."/>
            <person name="Goeker M."/>
            <person name="Gross H."/>
        </authorList>
    </citation>
    <scope>NUCLEOTIDE SEQUENCE [LARGE SCALE GENOMIC DNA]</scope>
    <source>
        <strain evidence="12 13">DSM 17513</strain>
    </source>
</reference>
<dbReference type="Gene3D" id="3.30.565.10">
    <property type="entry name" value="Histidine kinase-like ATPase, C-terminal domain"/>
    <property type="match status" value="1"/>
</dbReference>
<evidence type="ECO:0000256" key="3">
    <source>
        <dbReference type="ARBA" id="ARBA00012438"/>
    </source>
</evidence>
<dbReference type="CDD" id="cd00130">
    <property type="entry name" value="PAS"/>
    <property type="match status" value="1"/>
</dbReference>
<dbReference type="CDD" id="cd00082">
    <property type="entry name" value="HisKA"/>
    <property type="match status" value="1"/>
</dbReference>
<evidence type="ECO:0000256" key="5">
    <source>
        <dbReference type="ARBA" id="ARBA00022679"/>
    </source>
</evidence>
<sequence length="602" mass="66141">MITDTPPVREDASGATHFVRFYQDDEALLAEVAEFLDRGLRGGGPAIVIATHDHLCALRRRLAGLGSLDGRRGWFPGELVMLEAADALAQFMIDDWPDERRFDDAIGTVVRRAAAAGKPVHAFGEMVALLCAQGLYDAAVRLEQLWNALREECRFSLCCAYPWELFPTGEQAAAFGRICAEHDHACPHHHEDAAPRRNASLQQALLEQENRALRGEVARAREAEYTLRQRERELADFVENAAEGLHRVGPDGVILWANRAELALLGYRWEEYIGHHIARFHADQPVIGDILRRLQAGETLHDQPARLRCRDGSIRHVVINSNACIENGALRYTRCFTRDATERRLLEEAHRHSETLVAELSHANRAKDEFLAMLAHELRNPLAPISAAAQLLTLAIDDPERIRHAAAVIARQVGHMKGLIDDLLDVARVTRGLVVLVRSPLDLRDVLPEALEQAAPSMHARRHELVLDLPSEPAMIDGDRKRIIQVLANIVDNAARFTPDGGRINIRLSVAGDDVGLSVTDNGIGLDAGLATRIFDLFAQGHRTPDRTQGGLGIGLALARRLVESHGGTISARSDGPGQGSTFTLRLPRLAARLPGASGTPA</sequence>
<dbReference type="Gene3D" id="3.30.450.20">
    <property type="entry name" value="PAS domain"/>
    <property type="match status" value="1"/>
</dbReference>
<dbReference type="PROSITE" id="PS50112">
    <property type="entry name" value="PAS"/>
    <property type="match status" value="1"/>
</dbReference>
<evidence type="ECO:0000259" key="10">
    <source>
        <dbReference type="PROSITE" id="PS50109"/>
    </source>
</evidence>
<dbReference type="Pfam" id="PF00512">
    <property type="entry name" value="HisKA"/>
    <property type="match status" value="1"/>
</dbReference>
<dbReference type="EMBL" id="WNWM01000002">
    <property type="protein sequence ID" value="MUI12103.1"/>
    <property type="molecule type" value="Genomic_DNA"/>
</dbReference>
<dbReference type="GO" id="GO:0005886">
    <property type="term" value="C:plasma membrane"/>
    <property type="evidence" value="ECO:0007669"/>
    <property type="project" value="UniProtKB-SubCell"/>
</dbReference>
<dbReference type="Pfam" id="PF14417">
    <property type="entry name" value="MEDS"/>
    <property type="match status" value="1"/>
</dbReference>
<dbReference type="SMART" id="SM00387">
    <property type="entry name" value="HATPase_c"/>
    <property type="match status" value="1"/>
</dbReference>
<feature type="coiled-coil region" evidence="9">
    <location>
        <begin position="196"/>
        <end position="223"/>
    </location>
</feature>
<dbReference type="PANTHER" id="PTHR43047">
    <property type="entry name" value="TWO-COMPONENT HISTIDINE PROTEIN KINASE"/>
    <property type="match status" value="1"/>
</dbReference>
<dbReference type="PANTHER" id="PTHR43047:SF72">
    <property type="entry name" value="OSMOSENSING HISTIDINE PROTEIN KINASE SLN1"/>
    <property type="match status" value="1"/>
</dbReference>
<accession>A0A6I3XD47</accession>
<feature type="domain" description="PAS" evidence="11">
    <location>
        <begin position="230"/>
        <end position="274"/>
    </location>
</feature>
<dbReference type="InterPro" id="IPR000014">
    <property type="entry name" value="PAS"/>
</dbReference>
<dbReference type="FunFam" id="3.30.565.10:FF:000006">
    <property type="entry name" value="Sensor histidine kinase WalK"/>
    <property type="match status" value="1"/>
</dbReference>
<protein>
    <recommendedName>
        <fullName evidence="3">histidine kinase</fullName>
        <ecNumber evidence="3">2.7.13.3</ecNumber>
    </recommendedName>
</protein>
<dbReference type="GO" id="GO:0000155">
    <property type="term" value="F:phosphorelay sensor kinase activity"/>
    <property type="evidence" value="ECO:0007669"/>
    <property type="project" value="InterPro"/>
</dbReference>
<dbReference type="NCBIfam" id="TIGR00229">
    <property type="entry name" value="sensory_box"/>
    <property type="match status" value="1"/>
</dbReference>
<keyword evidence="9" id="KW-0175">Coiled coil</keyword>
<evidence type="ECO:0000256" key="4">
    <source>
        <dbReference type="ARBA" id="ARBA00022553"/>
    </source>
</evidence>
<comment type="subcellular location">
    <subcellularLocation>
        <location evidence="2">Cell inner membrane</location>
        <topology evidence="2">Multi-pass membrane protein</topology>
    </subcellularLocation>
</comment>
<evidence type="ECO:0000256" key="6">
    <source>
        <dbReference type="ARBA" id="ARBA00022777"/>
    </source>
</evidence>
<evidence type="ECO:0000313" key="12">
    <source>
        <dbReference type="EMBL" id="MUI12103.1"/>
    </source>
</evidence>
<dbReference type="SMART" id="SM00388">
    <property type="entry name" value="HisKA"/>
    <property type="match status" value="1"/>
</dbReference>
<dbReference type="SMART" id="SM00091">
    <property type="entry name" value="PAS"/>
    <property type="match status" value="1"/>
</dbReference>
<keyword evidence="13" id="KW-1185">Reference proteome</keyword>
<comment type="catalytic activity">
    <reaction evidence="1">
        <text>ATP + protein L-histidine = ADP + protein N-phospho-L-histidine.</text>
        <dbReference type="EC" id="2.7.13.3"/>
    </reaction>
</comment>
<dbReference type="RefSeq" id="WP_155708094.1">
    <property type="nucleotide sequence ID" value="NZ_BMWU01000005.1"/>
</dbReference>
<dbReference type="InterPro" id="IPR035965">
    <property type="entry name" value="PAS-like_dom_sf"/>
</dbReference>
<dbReference type="InterPro" id="IPR003594">
    <property type="entry name" value="HATPase_dom"/>
</dbReference>
<keyword evidence="8" id="KW-0472">Membrane</keyword>
<dbReference type="Proteomes" id="UP000431684">
    <property type="component" value="Unassembled WGS sequence"/>
</dbReference>
<dbReference type="EC" id="2.7.13.3" evidence="3"/>
<dbReference type="Pfam" id="PF08448">
    <property type="entry name" value="PAS_4"/>
    <property type="match status" value="1"/>
</dbReference>
<keyword evidence="5" id="KW-0808">Transferase</keyword>
<dbReference type="InterPro" id="IPR013656">
    <property type="entry name" value="PAS_4"/>
</dbReference>
<comment type="caution">
    <text evidence="12">The sequence shown here is derived from an EMBL/GenBank/DDBJ whole genome shotgun (WGS) entry which is preliminary data.</text>
</comment>
<evidence type="ECO:0000256" key="7">
    <source>
        <dbReference type="ARBA" id="ARBA00023012"/>
    </source>
</evidence>
<dbReference type="SUPFAM" id="SSF47384">
    <property type="entry name" value="Homodimeric domain of signal transducing histidine kinase"/>
    <property type="match status" value="1"/>
</dbReference>
<dbReference type="PROSITE" id="PS50109">
    <property type="entry name" value="HIS_KIN"/>
    <property type="match status" value="1"/>
</dbReference>
<dbReference type="FunFam" id="1.10.287.130:FF:000001">
    <property type="entry name" value="Two-component sensor histidine kinase"/>
    <property type="match status" value="1"/>
</dbReference>
<evidence type="ECO:0000313" key="13">
    <source>
        <dbReference type="Proteomes" id="UP000431684"/>
    </source>
</evidence>
<evidence type="ECO:0000256" key="2">
    <source>
        <dbReference type="ARBA" id="ARBA00004429"/>
    </source>
</evidence>
<dbReference type="CDD" id="cd00075">
    <property type="entry name" value="HATPase"/>
    <property type="match status" value="1"/>
</dbReference>
<evidence type="ECO:0000256" key="8">
    <source>
        <dbReference type="ARBA" id="ARBA00023136"/>
    </source>
</evidence>
<evidence type="ECO:0000256" key="9">
    <source>
        <dbReference type="SAM" id="Coils"/>
    </source>
</evidence>
<proteinExistence type="predicted"/>
<dbReference type="Pfam" id="PF02518">
    <property type="entry name" value="HATPase_c"/>
    <property type="match status" value="1"/>
</dbReference>
<dbReference type="InterPro" id="IPR025847">
    <property type="entry name" value="MEDS_domain"/>
</dbReference>
<keyword evidence="7" id="KW-0902">Two-component regulatory system</keyword>
<evidence type="ECO:0000259" key="11">
    <source>
        <dbReference type="PROSITE" id="PS50112"/>
    </source>
</evidence>
<dbReference type="SUPFAM" id="SSF55874">
    <property type="entry name" value="ATPase domain of HSP90 chaperone/DNA topoisomerase II/histidine kinase"/>
    <property type="match status" value="1"/>
</dbReference>
<keyword evidence="4" id="KW-0597">Phosphoprotein</keyword>
<dbReference type="AlphaFoldDB" id="A0A6I3XD47"/>
<gene>
    <name evidence="12" type="ORF">GJV26_06375</name>
</gene>
<organism evidence="12 13">
    <name type="scientific">Pseudoduganella dura</name>
    <dbReference type="NCBI Taxonomy" id="321982"/>
    <lineage>
        <taxon>Bacteria</taxon>
        <taxon>Pseudomonadati</taxon>
        <taxon>Pseudomonadota</taxon>
        <taxon>Betaproteobacteria</taxon>
        <taxon>Burkholderiales</taxon>
        <taxon>Oxalobacteraceae</taxon>
        <taxon>Telluria group</taxon>
        <taxon>Pseudoduganella</taxon>
    </lineage>
</organism>